<proteinExistence type="predicted"/>
<dbReference type="PATRIC" id="fig|156976.3.peg.1769"/>
<reference evidence="2 3" key="1">
    <citation type="submission" date="2015-08" db="EMBL/GenBank/DDBJ databases">
        <authorList>
            <person name="Babu N.S."/>
            <person name="Beckwith C.J."/>
            <person name="Beseler K.G."/>
            <person name="Brison A."/>
            <person name="Carone J.V."/>
            <person name="Caskin T.P."/>
            <person name="Diamond M."/>
            <person name="Durham M.E."/>
            <person name="Foxe J.M."/>
            <person name="Go M."/>
            <person name="Henderson B.A."/>
            <person name="Jones I.B."/>
            <person name="McGettigan J.A."/>
            <person name="Micheletti S.J."/>
            <person name="Nasrallah M.E."/>
            <person name="Ortiz D."/>
            <person name="Piller C.R."/>
            <person name="Privatt S.R."/>
            <person name="Schneider S.L."/>
            <person name="Sharp S."/>
            <person name="Smith T.C."/>
            <person name="Stanton J.D."/>
            <person name="Ullery H.E."/>
            <person name="Wilson R.J."/>
            <person name="Serrano M.G."/>
            <person name="Buck G."/>
            <person name="Lee V."/>
            <person name="Wang Y."/>
            <person name="Carvalho R."/>
            <person name="Voegtly L."/>
            <person name="Shi R."/>
            <person name="Duckworth R."/>
            <person name="Johnson A."/>
            <person name="Loviza R."/>
            <person name="Walstead R."/>
            <person name="Shah Z."/>
            <person name="Kiflezghi M."/>
            <person name="Wade K."/>
            <person name="Ball S.L."/>
            <person name="Bradley K.W."/>
            <person name="Asai D.J."/>
            <person name="Bowman C.A."/>
            <person name="Russell D.A."/>
            <person name="Pope W.H."/>
            <person name="Jacobs-Sera D."/>
            <person name="Hendrix R.W."/>
            <person name="Hatfull G.F."/>
        </authorList>
    </citation>
    <scope>NUCLEOTIDE SEQUENCE [LARGE SCALE GENOMIC DNA]</scope>
    <source>
        <strain evidence="2 3">PUDD_83A45</strain>
    </source>
</reference>
<dbReference type="Proteomes" id="UP000060016">
    <property type="component" value="Chromosome"/>
</dbReference>
<feature type="coiled-coil region" evidence="1">
    <location>
        <begin position="132"/>
        <end position="159"/>
    </location>
</feature>
<keyword evidence="1" id="KW-0175">Coiled coil</keyword>
<dbReference type="SUPFAM" id="SSF58113">
    <property type="entry name" value="Apolipoprotein A-I"/>
    <property type="match status" value="1"/>
</dbReference>
<dbReference type="AlphaFoldDB" id="A0A0K1RCU9"/>
<dbReference type="RefSeq" id="WP_052205510.1">
    <property type="nucleotide sequence ID" value="NZ_CP012342.1"/>
</dbReference>
<sequence>MTENNTNNNTENQEIRDNLREVGDALLSAGSALGAAVGKFVDGLPERVANASEKARETLNTATTDGEVSSVATNFANEAEKLFNSFRERDLKFSEDAKNTVMDAIGDIRESFNKRLENVDTEGAEKAFNEVRDRFENLARRVQEQFAEAKETAEEAVQDAAGDVIDGEVVEDTDSTK</sequence>
<organism evidence="2 3">
    <name type="scientific">Corynebacterium riegelii</name>
    <dbReference type="NCBI Taxonomy" id="156976"/>
    <lineage>
        <taxon>Bacteria</taxon>
        <taxon>Bacillati</taxon>
        <taxon>Actinomycetota</taxon>
        <taxon>Actinomycetes</taxon>
        <taxon>Mycobacteriales</taxon>
        <taxon>Corynebacteriaceae</taxon>
        <taxon>Corynebacterium</taxon>
    </lineage>
</organism>
<evidence type="ECO:0000313" key="3">
    <source>
        <dbReference type="Proteomes" id="UP000060016"/>
    </source>
</evidence>
<dbReference type="EMBL" id="CP012342">
    <property type="protein sequence ID" value="AKV59234.1"/>
    <property type="molecule type" value="Genomic_DNA"/>
</dbReference>
<dbReference type="Gene3D" id="1.20.120.20">
    <property type="entry name" value="Apolipoprotein"/>
    <property type="match status" value="1"/>
</dbReference>
<protein>
    <submittedName>
        <fullName evidence="2">Uncharacterized protein</fullName>
    </submittedName>
</protein>
<dbReference type="STRING" id="156976.AK829_08825"/>
<evidence type="ECO:0000313" key="2">
    <source>
        <dbReference type="EMBL" id="AKV59234.1"/>
    </source>
</evidence>
<dbReference type="NCBIfam" id="NF040480">
    <property type="entry name" value="CGLAU_01105_fam"/>
    <property type="match status" value="1"/>
</dbReference>
<name>A0A0K1RCU9_9CORY</name>
<dbReference type="KEGG" id="crie:AK829_08825"/>
<accession>A0A0K1RCU9</accession>
<gene>
    <name evidence="2" type="ORF">AK829_08825</name>
</gene>
<keyword evidence="3" id="KW-1185">Reference proteome</keyword>
<evidence type="ECO:0000256" key="1">
    <source>
        <dbReference type="SAM" id="Coils"/>
    </source>
</evidence>